<accession>A0A4R6IZE5</accession>
<reference evidence="2 3" key="1">
    <citation type="submission" date="2019-03" db="EMBL/GenBank/DDBJ databases">
        <title>Genomic Encyclopedia of Archaeal and Bacterial Type Strains, Phase II (KMG-II): from individual species to whole genera.</title>
        <authorList>
            <person name="Goeker M."/>
        </authorList>
    </citation>
    <scope>NUCLEOTIDE SEQUENCE [LARGE SCALE GENOMIC DNA]</scope>
    <source>
        <strain evidence="2 3">DSM 28323</strain>
    </source>
</reference>
<dbReference type="InterPro" id="IPR016181">
    <property type="entry name" value="Acyl_CoA_acyltransferase"/>
</dbReference>
<dbReference type="EMBL" id="SNWP01000010">
    <property type="protein sequence ID" value="TDO28259.1"/>
    <property type="molecule type" value="Genomic_DNA"/>
</dbReference>
<evidence type="ECO:0000313" key="2">
    <source>
        <dbReference type="EMBL" id="TDO28259.1"/>
    </source>
</evidence>
<evidence type="ECO:0000259" key="1">
    <source>
        <dbReference type="PROSITE" id="PS51186"/>
    </source>
</evidence>
<dbReference type="CDD" id="cd04301">
    <property type="entry name" value="NAT_SF"/>
    <property type="match status" value="1"/>
</dbReference>
<dbReference type="GO" id="GO:0016747">
    <property type="term" value="F:acyltransferase activity, transferring groups other than amino-acyl groups"/>
    <property type="evidence" value="ECO:0007669"/>
    <property type="project" value="InterPro"/>
</dbReference>
<keyword evidence="2" id="KW-0687">Ribonucleoprotein</keyword>
<keyword evidence="2" id="KW-0689">Ribosomal protein</keyword>
<dbReference type="AlphaFoldDB" id="A0A4R6IZE5"/>
<comment type="caution">
    <text evidence="2">The sequence shown here is derived from an EMBL/GenBank/DDBJ whole genome shotgun (WGS) entry which is preliminary data.</text>
</comment>
<proteinExistence type="predicted"/>
<dbReference type="Pfam" id="PF00583">
    <property type="entry name" value="Acetyltransf_1"/>
    <property type="match status" value="1"/>
</dbReference>
<dbReference type="SUPFAM" id="SSF55729">
    <property type="entry name" value="Acyl-CoA N-acyltransferases (Nat)"/>
    <property type="match status" value="1"/>
</dbReference>
<dbReference type="Proteomes" id="UP000295741">
    <property type="component" value="Unassembled WGS sequence"/>
</dbReference>
<protein>
    <submittedName>
        <fullName evidence="2">Ribosomal protein S18 acetylase RimI-like enzyme</fullName>
    </submittedName>
</protein>
<dbReference type="InterPro" id="IPR000182">
    <property type="entry name" value="GNAT_dom"/>
</dbReference>
<dbReference type="OrthoDB" id="948250at2"/>
<feature type="domain" description="N-acetyltransferase" evidence="1">
    <location>
        <begin position="5"/>
        <end position="173"/>
    </location>
</feature>
<dbReference type="RefSeq" id="WP_133472813.1">
    <property type="nucleotide sequence ID" value="NZ_SNWP01000010.1"/>
</dbReference>
<organism evidence="2 3">
    <name type="scientific">Sediminibacterium goheungense</name>
    <dbReference type="NCBI Taxonomy" id="1086393"/>
    <lineage>
        <taxon>Bacteria</taxon>
        <taxon>Pseudomonadati</taxon>
        <taxon>Bacteroidota</taxon>
        <taxon>Chitinophagia</taxon>
        <taxon>Chitinophagales</taxon>
        <taxon>Chitinophagaceae</taxon>
        <taxon>Sediminibacterium</taxon>
    </lineage>
</organism>
<evidence type="ECO:0000313" key="3">
    <source>
        <dbReference type="Proteomes" id="UP000295741"/>
    </source>
</evidence>
<gene>
    <name evidence="2" type="ORF">BC659_0322</name>
</gene>
<name>A0A4R6IZE5_9BACT</name>
<keyword evidence="3" id="KW-1185">Reference proteome</keyword>
<sequence>METLYTCKIWESNDLPHLLSYLDHLDTEARSRFGPHAFTAETLLQLYHSSAYKGFLLIENRSTYIIGYAIIRLGYFEHDLLRFHSYSYYPDYNSTAMYAPSLASEWRNKGLGKTLWYSVEDYLKQLQVKKVLLWGGVQENNLTAVHYYKKLGFETLGRFEMNSMWNLDMCRSL</sequence>
<dbReference type="Gene3D" id="3.40.630.30">
    <property type="match status" value="1"/>
</dbReference>
<dbReference type="PROSITE" id="PS51186">
    <property type="entry name" value="GNAT"/>
    <property type="match status" value="1"/>
</dbReference>
<dbReference type="GO" id="GO:0005840">
    <property type="term" value="C:ribosome"/>
    <property type="evidence" value="ECO:0007669"/>
    <property type="project" value="UniProtKB-KW"/>
</dbReference>